<dbReference type="InterPro" id="IPR001507">
    <property type="entry name" value="ZP_dom"/>
</dbReference>
<dbReference type="PANTHER" id="PTHR46560:SF5">
    <property type="entry name" value="CYPHER, ISOFORM B"/>
    <property type="match status" value="1"/>
</dbReference>
<reference evidence="4" key="1">
    <citation type="submission" date="2016-11" db="UniProtKB">
        <authorList>
            <consortium name="WormBaseParasite"/>
        </authorList>
    </citation>
    <scope>IDENTIFICATION</scope>
</reference>
<protein>
    <submittedName>
        <fullName evidence="4">ZP domain-containing protein</fullName>
    </submittedName>
</protein>
<evidence type="ECO:0000256" key="1">
    <source>
        <dbReference type="SAM" id="SignalP"/>
    </source>
</evidence>
<keyword evidence="3" id="KW-1185">Reference proteome</keyword>
<accession>A0A1I8AAB2</accession>
<evidence type="ECO:0000313" key="4">
    <source>
        <dbReference type="WBParaSite" id="L893_g386.t1"/>
    </source>
</evidence>
<feature type="domain" description="ZP" evidence="2">
    <location>
        <begin position="65"/>
        <end position="309"/>
    </location>
</feature>
<evidence type="ECO:0000259" key="2">
    <source>
        <dbReference type="PROSITE" id="PS51034"/>
    </source>
</evidence>
<dbReference type="WBParaSite" id="L893_g386.t1">
    <property type="protein sequence ID" value="L893_g386.t1"/>
    <property type="gene ID" value="L893_g386"/>
</dbReference>
<organism evidence="3 4">
    <name type="scientific">Steinernema glaseri</name>
    <dbReference type="NCBI Taxonomy" id="37863"/>
    <lineage>
        <taxon>Eukaryota</taxon>
        <taxon>Metazoa</taxon>
        <taxon>Ecdysozoa</taxon>
        <taxon>Nematoda</taxon>
        <taxon>Chromadorea</taxon>
        <taxon>Rhabditida</taxon>
        <taxon>Tylenchina</taxon>
        <taxon>Panagrolaimomorpha</taxon>
        <taxon>Strongyloidoidea</taxon>
        <taxon>Steinernematidae</taxon>
        <taxon>Steinernema</taxon>
    </lineage>
</organism>
<keyword evidence="1" id="KW-0732">Signal</keyword>
<dbReference type="AlphaFoldDB" id="A0A1I8AAB2"/>
<evidence type="ECO:0000313" key="3">
    <source>
        <dbReference type="Proteomes" id="UP000095287"/>
    </source>
</evidence>
<dbReference type="Proteomes" id="UP000095287">
    <property type="component" value="Unplaced"/>
</dbReference>
<feature type="signal peptide" evidence="1">
    <location>
        <begin position="1"/>
        <end position="17"/>
    </location>
</feature>
<name>A0A1I8AAB2_9BILA</name>
<dbReference type="PANTHER" id="PTHR46560">
    <property type="entry name" value="CYPHER, ISOFORM B"/>
    <property type="match status" value="1"/>
</dbReference>
<dbReference type="PROSITE" id="PS51034">
    <property type="entry name" value="ZP_2"/>
    <property type="match status" value="1"/>
</dbReference>
<feature type="chain" id="PRO_5009314470" evidence="1">
    <location>
        <begin position="18"/>
        <end position="327"/>
    </location>
</feature>
<proteinExistence type="predicted"/>
<sequence>MDFQLLIFLFVNVCTMATTSQHGIQHQQKSSFALRLVTTFRHAIKSRTVVLCKKVINAPFLVTVNCSERNIDVVVKEPRGFYGQIVGGSGSGKHCSSFGDGRPEVHLQMSTDVAKRERCSMVEHEDAYVVTVHVRQMKYMQHKGDSYYVVRCPVKNPKTPKNNIITSELTEVMPSGKLDLKAHNPQVGNMYDVKLEIPLLKEIGQNVRIGPCIAFVGGNDLRVLQLVDENGCPTAEEIPHGFQLNEKIKNASRMEFSTNMKMFTFGDVDHFYLQCQLSKCNNECGVVSHNDGPTPTFTSNSCLRNRKRVNCAQFAALLLTLNHGETG</sequence>